<dbReference type="SUPFAM" id="SSF46785">
    <property type="entry name" value="Winged helix' DNA-binding domain"/>
    <property type="match status" value="1"/>
</dbReference>
<sequence>MSGERYNEEACVVIDSIEQIGSQWRLIVLHDLQDGEKRFNELKRSTGASSRTLSRVLDDLQETNFVDRRLEEDAPVATFYSLTEKGCSLKPVFEEIECWADEWLDGSVVDPETPPADPEAEADITAE</sequence>
<feature type="domain" description="HTH hxlR-type" evidence="5">
    <location>
        <begin position="11"/>
        <end position="108"/>
    </location>
</feature>
<evidence type="ECO:0000259" key="5">
    <source>
        <dbReference type="PROSITE" id="PS51118"/>
    </source>
</evidence>
<organism evidence="6 7">
    <name type="scientific">Halomarina rubra</name>
    <dbReference type="NCBI Taxonomy" id="2071873"/>
    <lineage>
        <taxon>Archaea</taxon>
        <taxon>Methanobacteriati</taxon>
        <taxon>Methanobacteriota</taxon>
        <taxon>Stenosarchaea group</taxon>
        <taxon>Halobacteria</taxon>
        <taxon>Halobacteriales</taxon>
        <taxon>Natronomonadaceae</taxon>
        <taxon>Halomarina</taxon>
    </lineage>
</organism>
<dbReference type="PROSITE" id="PS51118">
    <property type="entry name" value="HTH_HXLR"/>
    <property type="match status" value="1"/>
</dbReference>
<dbReference type="GO" id="GO:0003677">
    <property type="term" value="F:DNA binding"/>
    <property type="evidence" value="ECO:0007669"/>
    <property type="project" value="UniProtKB-KW"/>
</dbReference>
<evidence type="ECO:0000313" key="7">
    <source>
        <dbReference type="Proteomes" id="UP001597187"/>
    </source>
</evidence>
<dbReference type="CDD" id="cd00090">
    <property type="entry name" value="HTH_ARSR"/>
    <property type="match status" value="1"/>
</dbReference>
<dbReference type="Proteomes" id="UP001597187">
    <property type="component" value="Unassembled WGS sequence"/>
</dbReference>
<keyword evidence="1" id="KW-0805">Transcription regulation</keyword>
<evidence type="ECO:0000256" key="4">
    <source>
        <dbReference type="SAM" id="MobiDB-lite"/>
    </source>
</evidence>
<dbReference type="Gene3D" id="1.10.10.10">
    <property type="entry name" value="Winged helix-like DNA-binding domain superfamily/Winged helix DNA-binding domain"/>
    <property type="match status" value="1"/>
</dbReference>
<evidence type="ECO:0000256" key="2">
    <source>
        <dbReference type="ARBA" id="ARBA00023125"/>
    </source>
</evidence>
<dbReference type="InterPro" id="IPR036390">
    <property type="entry name" value="WH_DNA-bd_sf"/>
</dbReference>
<feature type="compositionally biased region" description="Acidic residues" evidence="4">
    <location>
        <begin position="118"/>
        <end position="127"/>
    </location>
</feature>
<name>A0ABD6AR04_9EURY</name>
<keyword evidence="2" id="KW-0238">DNA-binding</keyword>
<evidence type="ECO:0000256" key="1">
    <source>
        <dbReference type="ARBA" id="ARBA00023015"/>
    </source>
</evidence>
<dbReference type="AlphaFoldDB" id="A0ABD6AR04"/>
<gene>
    <name evidence="6" type="ORF">ACFSBT_02095</name>
</gene>
<accession>A0ABD6AR04</accession>
<evidence type="ECO:0000313" key="6">
    <source>
        <dbReference type="EMBL" id="MFD1512072.1"/>
    </source>
</evidence>
<feature type="region of interest" description="Disordered" evidence="4">
    <location>
        <begin position="107"/>
        <end position="127"/>
    </location>
</feature>
<evidence type="ECO:0000256" key="3">
    <source>
        <dbReference type="ARBA" id="ARBA00023163"/>
    </source>
</evidence>
<keyword evidence="3" id="KW-0804">Transcription</keyword>
<dbReference type="Pfam" id="PF01638">
    <property type="entry name" value="HxlR"/>
    <property type="match status" value="1"/>
</dbReference>
<dbReference type="RefSeq" id="WP_250872651.1">
    <property type="nucleotide sequence ID" value="NZ_JALXFV010000002.1"/>
</dbReference>
<dbReference type="PANTHER" id="PTHR33204:SF18">
    <property type="entry name" value="TRANSCRIPTIONAL REGULATORY PROTEIN"/>
    <property type="match status" value="1"/>
</dbReference>
<dbReference type="InterPro" id="IPR036388">
    <property type="entry name" value="WH-like_DNA-bd_sf"/>
</dbReference>
<dbReference type="PANTHER" id="PTHR33204">
    <property type="entry name" value="TRANSCRIPTIONAL REGULATOR, MARR FAMILY"/>
    <property type="match status" value="1"/>
</dbReference>
<dbReference type="InterPro" id="IPR002577">
    <property type="entry name" value="HTH_HxlR"/>
</dbReference>
<dbReference type="InterPro" id="IPR011991">
    <property type="entry name" value="ArsR-like_HTH"/>
</dbReference>
<protein>
    <submittedName>
        <fullName evidence="6">Winged helix-turn-helix transcriptional regulator</fullName>
    </submittedName>
</protein>
<reference evidence="6 7" key="1">
    <citation type="journal article" date="2019" name="Int. J. Syst. Evol. Microbiol.">
        <title>The Global Catalogue of Microorganisms (GCM) 10K type strain sequencing project: providing services to taxonomists for standard genome sequencing and annotation.</title>
        <authorList>
            <consortium name="The Broad Institute Genomics Platform"/>
            <consortium name="The Broad Institute Genome Sequencing Center for Infectious Disease"/>
            <person name="Wu L."/>
            <person name="Ma J."/>
        </authorList>
    </citation>
    <scope>NUCLEOTIDE SEQUENCE [LARGE SCALE GENOMIC DNA]</scope>
    <source>
        <strain evidence="6 7">CGMCC 1.12563</strain>
    </source>
</reference>
<proteinExistence type="predicted"/>
<dbReference type="EMBL" id="JBHUDC010000002">
    <property type="protein sequence ID" value="MFD1512072.1"/>
    <property type="molecule type" value="Genomic_DNA"/>
</dbReference>
<comment type="caution">
    <text evidence="6">The sequence shown here is derived from an EMBL/GenBank/DDBJ whole genome shotgun (WGS) entry which is preliminary data.</text>
</comment>
<keyword evidence="7" id="KW-1185">Reference proteome</keyword>